<protein>
    <submittedName>
        <fullName evidence="1">Uncharacterized protein</fullName>
    </submittedName>
</protein>
<name>A0A2D3UY72_9PEZI</name>
<keyword evidence="2" id="KW-1185">Reference proteome</keyword>
<sequence length="185" mass="19649">MSEICSTCYQSIGSCCCAHGTSTTSSYGSSSSYGISSAYGMCSYGTPPWATGPTYRPTTRDTPENSYNIISPAYSAYSPTCSKCKREFNDCRCPAKLTTPTNSETCSICKQNISDCSCAVKNSTSSTISSDACAICKQNISDCSCAVKNSVPPTNSEVCSTCKQPLAECSCDIEKASVWFNAYRG</sequence>
<evidence type="ECO:0000313" key="1">
    <source>
        <dbReference type="EMBL" id="CZT18140.1"/>
    </source>
</evidence>
<dbReference type="Proteomes" id="UP000225277">
    <property type="component" value="Unassembled WGS sequence"/>
</dbReference>
<dbReference type="OrthoDB" id="3649685at2759"/>
<proteinExistence type="predicted"/>
<reference evidence="1 2" key="1">
    <citation type="submission" date="2016-03" db="EMBL/GenBank/DDBJ databases">
        <authorList>
            <person name="Ploux O."/>
        </authorList>
    </citation>
    <scope>NUCLEOTIDE SEQUENCE [LARGE SCALE GENOMIC DNA]</scope>
    <source>
        <strain evidence="1 2">URUG2</strain>
    </source>
</reference>
<accession>A0A2D3UY72</accession>
<organism evidence="1 2">
    <name type="scientific">Ramularia collo-cygni</name>
    <dbReference type="NCBI Taxonomy" id="112498"/>
    <lineage>
        <taxon>Eukaryota</taxon>
        <taxon>Fungi</taxon>
        <taxon>Dikarya</taxon>
        <taxon>Ascomycota</taxon>
        <taxon>Pezizomycotina</taxon>
        <taxon>Dothideomycetes</taxon>
        <taxon>Dothideomycetidae</taxon>
        <taxon>Mycosphaerellales</taxon>
        <taxon>Mycosphaerellaceae</taxon>
        <taxon>Ramularia</taxon>
    </lineage>
</organism>
<dbReference type="AlphaFoldDB" id="A0A2D3UY72"/>
<dbReference type="EMBL" id="FJUY01000005">
    <property type="protein sequence ID" value="CZT18140.1"/>
    <property type="molecule type" value="Genomic_DNA"/>
</dbReference>
<dbReference type="GeneID" id="35599165"/>
<gene>
    <name evidence="1" type="ORF">RCC_03980</name>
</gene>
<evidence type="ECO:0000313" key="2">
    <source>
        <dbReference type="Proteomes" id="UP000225277"/>
    </source>
</evidence>
<dbReference type="RefSeq" id="XP_023625030.1">
    <property type="nucleotide sequence ID" value="XM_023769262.1"/>
</dbReference>